<evidence type="ECO:0000259" key="2">
    <source>
        <dbReference type="SMART" id="SM00867"/>
    </source>
</evidence>
<dbReference type="SMART" id="SM00867">
    <property type="entry name" value="YceI"/>
    <property type="match status" value="1"/>
</dbReference>
<dbReference type="InterPro" id="IPR007372">
    <property type="entry name" value="Lipid/polyisoprenoid-bd_YceI"/>
</dbReference>
<dbReference type="SUPFAM" id="SSF101874">
    <property type="entry name" value="YceI-like"/>
    <property type="match status" value="1"/>
</dbReference>
<dbReference type="Pfam" id="PF04264">
    <property type="entry name" value="YceI"/>
    <property type="match status" value="1"/>
</dbReference>
<protein>
    <submittedName>
        <fullName evidence="3">YceI family protein</fullName>
    </submittedName>
</protein>
<dbReference type="AlphaFoldDB" id="A0A974Y1F4"/>
<dbReference type="KEGG" id="lsf:I8J32_006375"/>
<proteinExistence type="predicted"/>
<dbReference type="PANTHER" id="PTHR34406">
    <property type="entry name" value="PROTEIN YCEI"/>
    <property type="match status" value="1"/>
</dbReference>
<dbReference type="InterPro" id="IPR036761">
    <property type="entry name" value="TTHA0802/YceI-like_sf"/>
</dbReference>
<evidence type="ECO:0000313" key="3">
    <source>
        <dbReference type="EMBL" id="QSX79483.1"/>
    </source>
</evidence>
<reference evidence="3 4" key="1">
    <citation type="submission" date="2021-03" db="EMBL/GenBank/DDBJ databases">
        <title>Lysobacter sp. nov. isolated from soil of gangwondo yeongwol, south Korea.</title>
        <authorList>
            <person name="Kim K.R."/>
            <person name="Kim K.H."/>
            <person name="Jeon C.O."/>
        </authorList>
    </citation>
    <scope>NUCLEOTIDE SEQUENCE [LARGE SCALE GENOMIC DNA]</scope>
    <source>
        <strain evidence="3 4">R19</strain>
    </source>
</reference>
<evidence type="ECO:0000313" key="4">
    <source>
        <dbReference type="Proteomes" id="UP000639274"/>
    </source>
</evidence>
<feature type="chain" id="PRO_5038113782" evidence="1">
    <location>
        <begin position="38"/>
        <end position="214"/>
    </location>
</feature>
<dbReference type="EMBL" id="CP071518">
    <property type="protein sequence ID" value="QSX79483.1"/>
    <property type="molecule type" value="Genomic_DNA"/>
</dbReference>
<sequence length="214" mass="22868">MHLRRRDRACPTHTEPPMFNKLILTAALALAAGQAFAAPVSYKIDPNHTNVIATWDHFGFSKPSAHFGKADGTIVYDADNVGQSSVKVTLPLTGMTGFVADFDEHLRSKDFFKTDEFPDATFASTKVEAAGDNKLRVTGDLTLRGVTKPVVLDVTLNKAAAGRDGQPRIGFDAAATIKRSDFGLGLFAPKVSDEVALRITTEAGVPKAEAAPAK</sequence>
<feature type="domain" description="Lipid/polyisoprenoid-binding YceI-like" evidence="2">
    <location>
        <begin position="41"/>
        <end position="204"/>
    </location>
</feature>
<evidence type="ECO:0000256" key="1">
    <source>
        <dbReference type="SAM" id="SignalP"/>
    </source>
</evidence>
<feature type="signal peptide" evidence="1">
    <location>
        <begin position="1"/>
        <end position="37"/>
    </location>
</feature>
<dbReference type="Proteomes" id="UP000639274">
    <property type="component" value="Chromosome"/>
</dbReference>
<keyword evidence="1" id="KW-0732">Signal</keyword>
<accession>A0A974Y1F4</accession>
<name>A0A974Y1F4_9GAMM</name>
<dbReference type="PANTHER" id="PTHR34406:SF1">
    <property type="entry name" value="PROTEIN YCEI"/>
    <property type="match status" value="1"/>
</dbReference>
<dbReference type="Gene3D" id="2.40.128.110">
    <property type="entry name" value="Lipid/polyisoprenoid-binding, YceI-like"/>
    <property type="match status" value="1"/>
</dbReference>
<organism evidence="3 4">
    <name type="scientific">Agrilutibacter solisilvae</name>
    <dbReference type="NCBI Taxonomy" id="2763317"/>
    <lineage>
        <taxon>Bacteria</taxon>
        <taxon>Pseudomonadati</taxon>
        <taxon>Pseudomonadota</taxon>
        <taxon>Gammaproteobacteria</taxon>
        <taxon>Lysobacterales</taxon>
        <taxon>Lysobacteraceae</taxon>
        <taxon>Agrilutibacter</taxon>
    </lineage>
</organism>
<keyword evidence="4" id="KW-1185">Reference proteome</keyword>
<gene>
    <name evidence="3" type="ORF">I8J32_006375</name>
</gene>